<dbReference type="Proteomes" id="UP000249324">
    <property type="component" value="Unassembled WGS sequence"/>
</dbReference>
<accession>A0ABD6FJ91</accession>
<organism evidence="2 3">
    <name type="scientific">Thermocrispum agreste</name>
    <dbReference type="NCBI Taxonomy" id="37925"/>
    <lineage>
        <taxon>Bacteria</taxon>
        <taxon>Bacillati</taxon>
        <taxon>Actinomycetota</taxon>
        <taxon>Actinomycetes</taxon>
        <taxon>Pseudonocardiales</taxon>
        <taxon>Pseudonocardiaceae</taxon>
        <taxon>Thermocrispum</taxon>
    </lineage>
</organism>
<dbReference type="EMBL" id="QGUI02000335">
    <property type="protein sequence ID" value="MFO7194056.1"/>
    <property type="molecule type" value="Genomic_DNA"/>
</dbReference>
<dbReference type="Gene3D" id="1.10.1740.10">
    <property type="match status" value="1"/>
</dbReference>
<evidence type="ECO:0000313" key="3">
    <source>
        <dbReference type="Proteomes" id="UP000249324"/>
    </source>
</evidence>
<reference evidence="2 3" key="1">
    <citation type="journal article" date="2021" name="BMC Genomics">
        <title>Genome-resolved metagenome and metatranscriptome analyses of thermophilic composting reveal key bacterial players and their metabolic interactions.</title>
        <authorList>
            <person name="Braga L.P.P."/>
            <person name="Pereira R.V."/>
            <person name="Martins L.F."/>
            <person name="Moura L.M.S."/>
            <person name="Sanchez F.B."/>
            <person name="Patane J.S.L."/>
            <person name="da Silva A.M."/>
            <person name="Setubal J.C."/>
        </authorList>
    </citation>
    <scope>NUCLEOTIDE SEQUENCE [LARGE SCALE GENOMIC DNA]</scope>
    <source>
        <strain evidence="2">ZC4RG45</strain>
    </source>
</reference>
<evidence type="ECO:0000313" key="2">
    <source>
        <dbReference type="EMBL" id="MFO7194056.1"/>
    </source>
</evidence>
<feature type="non-terminal residue" evidence="2">
    <location>
        <position position="1"/>
    </location>
</feature>
<protein>
    <submittedName>
        <fullName evidence="2">RNA polymerase sigma factor</fullName>
    </submittedName>
</protein>
<gene>
    <name evidence="2" type="ORF">DIU77_017580</name>
</gene>
<comment type="caution">
    <text evidence="2">The sequence shown here is derived from an EMBL/GenBank/DDBJ whole genome shotgun (WGS) entry which is preliminary data.</text>
</comment>
<sequence length="137" mass="15679">GGMKADLEAQFQHFAENQVLTLRRFAYLLCADWHLAEDLVQNALLKLYRLWPKMQRRGSVGNYARRAVLTCWLDEKRRPWRRTESGDGELPDQADPAVDIDGYGERLVDRERVLRGMTELPPGNGLCWCCGSGKNCP</sequence>
<dbReference type="InterPro" id="IPR013325">
    <property type="entry name" value="RNA_pol_sigma_r2"/>
</dbReference>
<feature type="domain" description="RNA polymerase sigma-70 region 2" evidence="1">
    <location>
        <begin position="22"/>
        <end position="81"/>
    </location>
</feature>
<dbReference type="SUPFAM" id="SSF88946">
    <property type="entry name" value="Sigma2 domain of RNA polymerase sigma factors"/>
    <property type="match status" value="1"/>
</dbReference>
<evidence type="ECO:0000259" key="1">
    <source>
        <dbReference type="Pfam" id="PF04542"/>
    </source>
</evidence>
<name>A0ABD6FJ91_9PSEU</name>
<dbReference type="InterPro" id="IPR007627">
    <property type="entry name" value="RNA_pol_sigma70_r2"/>
</dbReference>
<dbReference type="AlphaFoldDB" id="A0ABD6FJ91"/>
<proteinExistence type="predicted"/>
<dbReference type="Pfam" id="PF04542">
    <property type="entry name" value="Sigma70_r2"/>
    <property type="match status" value="1"/>
</dbReference>